<dbReference type="SUPFAM" id="SSF51011">
    <property type="entry name" value="Glycosyl hydrolase domain"/>
    <property type="match status" value="1"/>
</dbReference>
<keyword evidence="4 5" id="KW-0326">Glycosidase</keyword>
<dbReference type="GO" id="GO:0005975">
    <property type="term" value="P:carbohydrate metabolic process"/>
    <property type="evidence" value="ECO:0007669"/>
    <property type="project" value="InterPro"/>
</dbReference>
<feature type="domain" description="Alpha galactosidase C-terminal" evidence="6">
    <location>
        <begin position="349"/>
        <end position="417"/>
    </location>
</feature>
<dbReference type="PANTHER" id="PTHR11452:SF42">
    <property type="entry name" value="ALPHA-GALACTOSIDASE"/>
    <property type="match status" value="1"/>
</dbReference>
<dbReference type="EC" id="3.2.1.22" evidence="5"/>
<dbReference type="GO" id="GO:0004557">
    <property type="term" value="F:alpha-galactosidase activity"/>
    <property type="evidence" value="ECO:0007669"/>
    <property type="project" value="UniProtKB-EC"/>
</dbReference>
<proteinExistence type="inferred from homology"/>
<evidence type="ECO:0000256" key="3">
    <source>
        <dbReference type="ARBA" id="ARBA00022801"/>
    </source>
</evidence>
<evidence type="ECO:0000313" key="7">
    <source>
        <dbReference type="EMBL" id="HIV10656.1"/>
    </source>
</evidence>
<dbReference type="Pfam" id="PF17801">
    <property type="entry name" value="Melibiase_C"/>
    <property type="match status" value="1"/>
</dbReference>
<reference evidence="7" key="1">
    <citation type="submission" date="2020-10" db="EMBL/GenBank/DDBJ databases">
        <authorList>
            <person name="Gilroy R."/>
        </authorList>
    </citation>
    <scope>NUCLEOTIDE SEQUENCE</scope>
    <source>
        <strain evidence="7">1370</strain>
    </source>
</reference>
<keyword evidence="5" id="KW-1015">Disulfide bond</keyword>
<dbReference type="Proteomes" id="UP000823960">
    <property type="component" value="Unassembled WGS sequence"/>
</dbReference>
<comment type="catalytic activity">
    <reaction evidence="5">
        <text>Hydrolysis of terminal, non-reducing alpha-D-galactose residues in alpha-D-galactosides, including galactose oligosaccharides, galactomannans and galactolipids.</text>
        <dbReference type="EC" id="3.2.1.22"/>
    </reaction>
</comment>
<dbReference type="PRINTS" id="PR00740">
    <property type="entry name" value="GLHYDRLASE27"/>
</dbReference>
<gene>
    <name evidence="7" type="ORF">IAD28_03040</name>
</gene>
<dbReference type="CDD" id="cd14792">
    <property type="entry name" value="GH27"/>
    <property type="match status" value="1"/>
</dbReference>
<dbReference type="InterPro" id="IPR013780">
    <property type="entry name" value="Glyco_hydro_b"/>
</dbReference>
<dbReference type="Gene3D" id="2.60.40.1180">
    <property type="entry name" value="Golgi alpha-mannosidase II"/>
    <property type="match status" value="1"/>
</dbReference>
<dbReference type="InterPro" id="IPR017853">
    <property type="entry name" value="GH"/>
</dbReference>
<keyword evidence="2" id="KW-0732">Signal</keyword>
<comment type="caution">
    <text evidence="7">The sequence shown here is derived from an EMBL/GenBank/DDBJ whole genome shotgun (WGS) entry which is preliminary data.</text>
</comment>
<evidence type="ECO:0000256" key="2">
    <source>
        <dbReference type="ARBA" id="ARBA00022729"/>
    </source>
</evidence>
<dbReference type="Pfam" id="PF16499">
    <property type="entry name" value="Melibiase_2"/>
    <property type="match status" value="1"/>
</dbReference>
<dbReference type="InterPro" id="IPR041233">
    <property type="entry name" value="Melibiase_C"/>
</dbReference>
<dbReference type="InterPro" id="IPR013785">
    <property type="entry name" value="Aldolase_TIM"/>
</dbReference>
<accession>A0A9D1NR12</accession>
<name>A0A9D1NR12_9FIRM</name>
<evidence type="ECO:0000256" key="4">
    <source>
        <dbReference type="ARBA" id="ARBA00023295"/>
    </source>
</evidence>
<protein>
    <recommendedName>
        <fullName evidence="5">Alpha-galactosidase</fullName>
        <ecNumber evidence="5">3.2.1.22</ecNumber>
    </recommendedName>
    <alternativeName>
        <fullName evidence="5">Melibiase</fullName>
    </alternativeName>
</protein>
<evidence type="ECO:0000256" key="1">
    <source>
        <dbReference type="ARBA" id="ARBA00009743"/>
    </source>
</evidence>
<dbReference type="InterPro" id="IPR002241">
    <property type="entry name" value="Glyco_hydro_27"/>
</dbReference>
<dbReference type="SUPFAM" id="SSF51445">
    <property type="entry name" value="(Trans)glycosidases"/>
    <property type="match status" value="1"/>
</dbReference>
<dbReference type="Gene3D" id="3.20.20.70">
    <property type="entry name" value="Aldolase class I"/>
    <property type="match status" value="1"/>
</dbReference>
<comment type="similarity">
    <text evidence="1 5">Belongs to the glycosyl hydrolase 27 family.</text>
</comment>
<dbReference type="EMBL" id="DVOL01000040">
    <property type="protein sequence ID" value="HIV10656.1"/>
    <property type="molecule type" value="Genomic_DNA"/>
</dbReference>
<evidence type="ECO:0000256" key="5">
    <source>
        <dbReference type="RuleBase" id="RU361168"/>
    </source>
</evidence>
<reference evidence="7" key="2">
    <citation type="journal article" date="2021" name="PeerJ">
        <title>Extensive microbial diversity within the chicken gut microbiome revealed by metagenomics and culture.</title>
        <authorList>
            <person name="Gilroy R."/>
            <person name="Ravi A."/>
            <person name="Getino M."/>
            <person name="Pursley I."/>
            <person name="Horton D.L."/>
            <person name="Alikhan N.F."/>
            <person name="Baker D."/>
            <person name="Gharbi K."/>
            <person name="Hall N."/>
            <person name="Watson M."/>
            <person name="Adriaenssens E.M."/>
            <person name="Foster-Nyarko E."/>
            <person name="Jarju S."/>
            <person name="Secka A."/>
            <person name="Antonio M."/>
            <person name="Oren A."/>
            <person name="Chaudhuri R.R."/>
            <person name="La Ragione R."/>
            <person name="Hildebrand F."/>
            <person name="Pallen M.J."/>
        </authorList>
    </citation>
    <scope>NUCLEOTIDE SEQUENCE</scope>
    <source>
        <strain evidence="7">1370</strain>
    </source>
</reference>
<keyword evidence="3 5" id="KW-0378">Hydrolase</keyword>
<organism evidence="7 8">
    <name type="scientific">Candidatus Faeciplasma avium</name>
    <dbReference type="NCBI Taxonomy" id="2840798"/>
    <lineage>
        <taxon>Bacteria</taxon>
        <taxon>Bacillati</taxon>
        <taxon>Bacillota</taxon>
        <taxon>Clostridia</taxon>
        <taxon>Eubacteriales</taxon>
        <taxon>Oscillospiraceae</taxon>
        <taxon>Oscillospiraceae incertae sedis</taxon>
        <taxon>Candidatus Faeciplasma</taxon>
    </lineage>
</organism>
<evidence type="ECO:0000313" key="8">
    <source>
        <dbReference type="Proteomes" id="UP000823960"/>
    </source>
</evidence>
<evidence type="ECO:0000259" key="6">
    <source>
        <dbReference type="Pfam" id="PF17801"/>
    </source>
</evidence>
<dbReference type="PANTHER" id="PTHR11452">
    <property type="entry name" value="ALPHA-GALACTOSIDASE/ALPHA-N-ACETYLGALACTOSAMINIDASE"/>
    <property type="match status" value="1"/>
</dbReference>
<dbReference type="AlphaFoldDB" id="A0A9D1NR12"/>
<sequence>MVAYYPPMGWNSWDCYGAAVDEKTVKANADYMAKNLKKYGWEYIVVDIEWYQPSVLTHEYQPFAELVMDEYSRLIPAENRFPSAAGGKGFAPLAEYVHSLGLKFGIHIMRGIPRQAAASRSKILNSEYTADKVAVYNNICMWNPDMYGTNPDCPGAADYYNSLFELYAEWGVDFVKVDDICRNDNNEGEIKLIYDAIKSCGRDIVLSLSPGPAKLSQAEFLKEYANMWRITDDFWDRWGLLYAMFERAAAWAQHSGAGHWPDADMLPIGPINQVYGKENWTKFTCDEQMTMMSLWCMMRSPLMIGGELNGFDDFTLSLVTNRELLEIEKKSYCARQLYRRVNDGCEEIVWFAPVTDGSCWYLAIFNAGEKESNISVDISRLGIAPKKTYDIWLGTEETVSDSITKRVSPHGVCLLKLS</sequence>